<dbReference type="Proteomes" id="UP000001542">
    <property type="component" value="Unassembled WGS sequence"/>
</dbReference>
<name>A2HG87_TRIV3</name>
<sequence>MLFAFSSFVASTIDECVAPREYSILDVPGKNYTLKYVSVLTRHGARSPLDPFLERQQRGIWRCDSEDAQAAHMDQIQSLNQEELKQFSIIDLQNTHQIANLAI</sequence>
<accession>A2HG87</accession>
<dbReference type="AlphaFoldDB" id="A2HG87"/>
<keyword evidence="2" id="KW-1185">Reference proteome</keyword>
<dbReference type="InterPro" id="IPR029033">
    <property type="entry name" value="His_PPase_superfam"/>
</dbReference>
<dbReference type="EMBL" id="DS133818">
    <property type="protein sequence ID" value="EAX71580.1"/>
    <property type="molecule type" value="Genomic_DNA"/>
</dbReference>
<dbReference type="Gene3D" id="3.40.50.1240">
    <property type="entry name" value="Phosphoglycerate mutase-like"/>
    <property type="match status" value="1"/>
</dbReference>
<evidence type="ECO:0000313" key="1">
    <source>
        <dbReference type="EMBL" id="EAX71580.1"/>
    </source>
</evidence>
<dbReference type="PROSITE" id="PS00616">
    <property type="entry name" value="HIS_ACID_PHOSPHAT_1"/>
    <property type="match status" value="1"/>
</dbReference>
<organism evidence="1 2">
    <name type="scientific">Trichomonas vaginalis (strain ATCC PRA-98 / G3)</name>
    <dbReference type="NCBI Taxonomy" id="412133"/>
    <lineage>
        <taxon>Eukaryota</taxon>
        <taxon>Metamonada</taxon>
        <taxon>Parabasalia</taxon>
        <taxon>Trichomonadida</taxon>
        <taxon>Trichomonadidae</taxon>
        <taxon>Trichomonas</taxon>
    </lineage>
</organism>
<dbReference type="InParanoid" id="A2HG87"/>
<reference evidence="1" key="2">
    <citation type="journal article" date="2007" name="Science">
        <title>Draft genome sequence of the sexually transmitted pathogen Trichomonas vaginalis.</title>
        <authorList>
            <person name="Carlton J.M."/>
            <person name="Hirt R.P."/>
            <person name="Silva J.C."/>
            <person name="Delcher A.L."/>
            <person name="Schatz M."/>
            <person name="Zhao Q."/>
            <person name="Wortman J.R."/>
            <person name="Bidwell S.L."/>
            <person name="Alsmark U.C.M."/>
            <person name="Besteiro S."/>
            <person name="Sicheritz-Ponten T."/>
            <person name="Noel C.J."/>
            <person name="Dacks J.B."/>
            <person name="Foster P.G."/>
            <person name="Simillion C."/>
            <person name="Van de Peer Y."/>
            <person name="Miranda-Saavedra D."/>
            <person name="Barton G.J."/>
            <person name="Westrop G.D."/>
            <person name="Mueller S."/>
            <person name="Dessi D."/>
            <person name="Fiori P.L."/>
            <person name="Ren Q."/>
            <person name="Paulsen I."/>
            <person name="Zhang H."/>
            <person name="Bastida-Corcuera F.D."/>
            <person name="Simoes-Barbosa A."/>
            <person name="Brown M.T."/>
            <person name="Hayes R.D."/>
            <person name="Mukherjee M."/>
            <person name="Okumura C.Y."/>
            <person name="Schneider R."/>
            <person name="Smith A.J."/>
            <person name="Vanacova S."/>
            <person name="Villalvazo M."/>
            <person name="Haas B.J."/>
            <person name="Pertea M."/>
            <person name="Feldblyum T.V."/>
            <person name="Utterback T.R."/>
            <person name="Shu C.L."/>
            <person name="Osoegawa K."/>
            <person name="de Jong P.J."/>
            <person name="Hrdy I."/>
            <person name="Horvathova L."/>
            <person name="Zubacova Z."/>
            <person name="Dolezal P."/>
            <person name="Malik S.B."/>
            <person name="Logsdon J.M. Jr."/>
            <person name="Henze K."/>
            <person name="Gupta A."/>
            <person name="Wang C.C."/>
            <person name="Dunne R.L."/>
            <person name="Upcroft J.A."/>
            <person name="Upcroft P."/>
            <person name="White O."/>
            <person name="Salzberg S.L."/>
            <person name="Tang P."/>
            <person name="Chiu C.-H."/>
            <person name="Lee Y.-S."/>
            <person name="Embley T.M."/>
            <person name="Coombs G.H."/>
            <person name="Mottram J.C."/>
            <person name="Tachezy J."/>
            <person name="Fraser-Liggett C.M."/>
            <person name="Johnson P.J."/>
        </authorList>
    </citation>
    <scope>NUCLEOTIDE SEQUENCE [LARGE SCALE GENOMIC DNA]</scope>
    <source>
        <strain evidence="1">G3</strain>
    </source>
</reference>
<dbReference type="SUPFAM" id="SSF53254">
    <property type="entry name" value="Phosphoglycerate mutase-like"/>
    <property type="match status" value="1"/>
</dbReference>
<gene>
    <name evidence="1" type="ORF">TVAG_552750</name>
</gene>
<evidence type="ECO:0008006" key="3">
    <source>
        <dbReference type="Google" id="ProtNLM"/>
    </source>
</evidence>
<evidence type="ECO:0000313" key="2">
    <source>
        <dbReference type="Proteomes" id="UP000001542"/>
    </source>
</evidence>
<dbReference type="VEuPathDB" id="TrichDB:TVAG_552750"/>
<dbReference type="VEuPathDB" id="TrichDB:TVAGG3_0912270"/>
<protein>
    <recommendedName>
        <fullName evidence="3">Histidine acid phosphatase family protein</fullName>
    </recommendedName>
</protein>
<dbReference type="OrthoDB" id="10257284at2759"/>
<dbReference type="InterPro" id="IPR033379">
    <property type="entry name" value="Acid_Pase_AS"/>
</dbReference>
<reference evidence="1" key="1">
    <citation type="submission" date="2006-10" db="EMBL/GenBank/DDBJ databases">
        <authorList>
            <person name="Amadeo P."/>
            <person name="Zhao Q."/>
            <person name="Wortman J."/>
            <person name="Fraser-Liggett C."/>
            <person name="Carlton J."/>
        </authorList>
    </citation>
    <scope>NUCLEOTIDE SEQUENCE</scope>
    <source>
        <strain evidence="1">G3</strain>
    </source>
</reference>
<proteinExistence type="predicted"/>